<protein>
    <submittedName>
        <fullName evidence="2">Uncharacterized protein</fullName>
    </submittedName>
</protein>
<reference evidence="2" key="1">
    <citation type="submission" date="2021-02" db="EMBL/GenBank/DDBJ databases">
        <authorList>
            <person name="Dougan E. K."/>
            <person name="Rhodes N."/>
            <person name="Thang M."/>
            <person name="Chan C."/>
        </authorList>
    </citation>
    <scope>NUCLEOTIDE SEQUENCE</scope>
</reference>
<feature type="compositionally biased region" description="Basic and acidic residues" evidence="1">
    <location>
        <begin position="150"/>
        <end position="162"/>
    </location>
</feature>
<accession>A0A813HB19</accession>
<name>A0A813HB19_POLGL</name>
<evidence type="ECO:0000313" key="3">
    <source>
        <dbReference type="Proteomes" id="UP000654075"/>
    </source>
</evidence>
<feature type="region of interest" description="Disordered" evidence="1">
    <location>
        <begin position="150"/>
        <end position="247"/>
    </location>
</feature>
<feature type="compositionally biased region" description="Low complexity" evidence="1">
    <location>
        <begin position="191"/>
        <end position="203"/>
    </location>
</feature>
<dbReference type="EMBL" id="CAJNNV010031273">
    <property type="protein sequence ID" value="CAE8635360.1"/>
    <property type="molecule type" value="Genomic_DNA"/>
</dbReference>
<dbReference type="Proteomes" id="UP000654075">
    <property type="component" value="Unassembled WGS sequence"/>
</dbReference>
<gene>
    <name evidence="2" type="ORF">PGLA1383_LOCUS50954</name>
</gene>
<comment type="caution">
    <text evidence="2">The sequence shown here is derived from an EMBL/GenBank/DDBJ whole genome shotgun (WGS) entry which is preliminary data.</text>
</comment>
<keyword evidence="3" id="KW-1185">Reference proteome</keyword>
<proteinExistence type="predicted"/>
<dbReference type="AlphaFoldDB" id="A0A813HB19"/>
<feature type="compositionally biased region" description="Basic and acidic residues" evidence="1">
    <location>
        <begin position="207"/>
        <end position="217"/>
    </location>
</feature>
<organism evidence="2 3">
    <name type="scientific">Polarella glacialis</name>
    <name type="common">Dinoflagellate</name>
    <dbReference type="NCBI Taxonomy" id="89957"/>
    <lineage>
        <taxon>Eukaryota</taxon>
        <taxon>Sar</taxon>
        <taxon>Alveolata</taxon>
        <taxon>Dinophyceae</taxon>
        <taxon>Suessiales</taxon>
        <taxon>Suessiaceae</taxon>
        <taxon>Polarella</taxon>
    </lineage>
</organism>
<evidence type="ECO:0000256" key="1">
    <source>
        <dbReference type="SAM" id="MobiDB-lite"/>
    </source>
</evidence>
<sequence length="247" mass="25786">MLDEKKCADVVEAILGDLFEATRDEAADPMAKAAGKASEALVGLLELIFLVGIQECPQRFGPSAPAKVTLMCMDAWSQKPVGASLEPPAEATEPLLVPVPDSDSEPEQGAACFEATGQAEAGAGEAEFRDGSLLASSSEYQAGLPNAAGEEKLHAKGEHEVGTAHASVSLPEGVVDKDSSKEPSACRAVLASAQACAEAPAPSRGQRQTEETERTVDGIEILLDEGRSKARDPEESVDSGEKLTRTR</sequence>
<feature type="compositionally biased region" description="Basic and acidic residues" evidence="1">
    <location>
        <begin position="224"/>
        <end position="247"/>
    </location>
</feature>
<evidence type="ECO:0000313" key="2">
    <source>
        <dbReference type="EMBL" id="CAE8635360.1"/>
    </source>
</evidence>